<sequence length="331" mass="38287">MSMKPGTRRYCLAPEQSPTHYNLSRLLRAQGWIATRFAKRAGFGETNLHFDEAAAQCLEYKHRLAALVTRYCPEVMPETHSIDDHNWPGVLNRLADRQGQSTSAPETWILKPSLLNNGQQIKIFQSIGEIERHYLNPRRLGGIHVLQRYITNPQLLRDDRKYSIRLFVILTNYAGSYLYQDGYFNVALSPYSRNGFTDLRPHLTNEHLHESDVNVLQIPSRRFAFFAAQMHQIEPMVSRVLAGLNREFPQAFQCGERRRMAIFGFDFMADDTGRLWLLEANHGPCFPVEDEHPLQRYLYDDFWQAFIDAFVTPVADNAAVDTIRYSGFSRV</sequence>
<dbReference type="PATRIC" id="fig|452.5.peg.1018"/>
<dbReference type="InterPro" id="IPR004344">
    <property type="entry name" value="TTL/TTLL_fam"/>
</dbReference>
<dbReference type="RefSeq" id="WP_058482868.1">
    <property type="nucleotide sequence ID" value="NZ_CAAAII010000002.1"/>
</dbReference>
<name>A0A0W0Z6M7_LEGSP</name>
<dbReference type="AlphaFoldDB" id="A0A0W0Z6M7"/>
<dbReference type="Pfam" id="PF03133">
    <property type="entry name" value="TTL"/>
    <property type="match status" value="1"/>
</dbReference>
<accession>A0A0W0Z6M7</accession>
<evidence type="ECO:0000313" key="2">
    <source>
        <dbReference type="Proteomes" id="UP000054877"/>
    </source>
</evidence>
<organism evidence="1 2">
    <name type="scientific">Legionella spiritensis</name>
    <dbReference type="NCBI Taxonomy" id="452"/>
    <lineage>
        <taxon>Bacteria</taxon>
        <taxon>Pseudomonadati</taxon>
        <taxon>Pseudomonadota</taxon>
        <taxon>Gammaproteobacteria</taxon>
        <taxon>Legionellales</taxon>
        <taxon>Legionellaceae</taxon>
        <taxon>Legionella</taxon>
    </lineage>
</organism>
<reference evidence="1 2" key="1">
    <citation type="submission" date="2015-11" db="EMBL/GenBank/DDBJ databases">
        <title>Genomic analysis of 38 Legionella species identifies large and diverse effector repertoires.</title>
        <authorList>
            <person name="Burstein D."/>
            <person name="Amaro F."/>
            <person name="Zusman T."/>
            <person name="Lifshitz Z."/>
            <person name="Cohen O."/>
            <person name="Gilbert J.A."/>
            <person name="Pupko T."/>
            <person name="Shuman H.A."/>
            <person name="Segal G."/>
        </authorList>
    </citation>
    <scope>NUCLEOTIDE SEQUENCE [LARGE SCALE GENOMIC DNA]</scope>
    <source>
        <strain evidence="1 2">Mt.St.Helens-9</strain>
    </source>
</reference>
<proteinExistence type="predicted"/>
<keyword evidence="1" id="KW-0436">Ligase</keyword>
<dbReference type="Gene3D" id="3.30.470.20">
    <property type="entry name" value="ATP-grasp fold, B domain"/>
    <property type="match status" value="1"/>
</dbReference>
<dbReference type="STRING" id="452.Lspi_0932"/>
<gene>
    <name evidence="1" type="ORF">Lspi_0932</name>
</gene>
<dbReference type="EMBL" id="LNYX01000012">
    <property type="protein sequence ID" value="KTD64765.1"/>
    <property type="molecule type" value="Genomic_DNA"/>
</dbReference>
<dbReference type="PANTHER" id="PTHR46069">
    <property type="entry name" value="TUBULIN TYROSINE LIGASE"/>
    <property type="match status" value="1"/>
</dbReference>
<comment type="caution">
    <text evidence="1">The sequence shown here is derived from an EMBL/GenBank/DDBJ whole genome shotgun (WGS) entry which is preliminary data.</text>
</comment>
<dbReference type="PROSITE" id="PS51221">
    <property type="entry name" value="TTL"/>
    <property type="match status" value="1"/>
</dbReference>
<dbReference type="GO" id="GO:0016874">
    <property type="term" value="F:ligase activity"/>
    <property type="evidence" value="ECO:0007669"/>
    <property type="project" value="UniProtKB-KW"/>
</dbReference>
<dbReference type="OrthoDB" id="5644999at2"/>
<dbReference type="PANTHER" id="PTHR46069:SF1">
    <property type="entry name" value="CHROMOSOME UNDETERMINED SCAFFOLD_125, WHOLE GENOME SHOTGUN SEQUENCE"/>
    <property type="match status" value="1"/>
</dbReference>
<evidence type="ECO:0000313" key="1">
    <source>
        <dbReference type="EMBL" id="KTD64765.1"/>
    </source>
</evidence>
<keyword evidence="2" id="KW-1185">Reference proteome</keyword>
<protein>
    <submittedName>
        <fullName evidence="1">Tubulin-tyrosine ligase family protein</fullName>
    </submittedName>
</protein>
<dbReference type="Proteomes" id="UP000054877">
    <property type="component" value="Unassembled WGS sequence"/>
</dbReference>
<dbReference type="SUPFAM" id="SSF56059">
    <property type="entry name" value="Glutathione synthetase ATP-binding domain-like"/>
    <property type="match status" value="1"/>
</dbReference>